<accession>A0ABY3R6C0</accession>
<evidence type="ECO:0000259" key="1">
    <source>
        <dbReference type="SMART" id="SM00421"/>
    </source>
</evidence>
<dbReference type="InterPro" id="IPR000792">
    <property type="entry name" value="Tscrpt_reg_LuxR_C"/>
</dbReference>
<evidence type="ECO:0000313" key="3">
    <source>
        <dbReference type="Proteomes" id="UP001431010"/>
    </source>
</evidence>
<name>A0ABY3R6C0_9BRAD</name>
<dbReference type="SMART" id="SM00421">
    <property type="entry name" value="HTH_LUXR"/>
    <property type="match status" value="1"/>
</dbReference>
<reference evidence="2" key="1">
    <citation type="journal article" date="2024" name="Antonie Van Leeuwenhoek">
        <title>Bradyrhizobium ontarionense sp. nov., a novel bacterial symbiont isolated from Aeschynomene indica (Indian jointvetch), harbours photosynthesis, nitrogen fixation and nitrous oxide (N2O) reductase genes.</title>
        <authorList>
            <person name="Bromfield E.S.P."/>
            <person name="Cloutier S."/>
        </authorList>
    </citation>
    <scope>NUCLEOTIDE SEQUENCE</scope>
    <source>
        <strain evidence="2">A19</strain>
    </source>
</reference>
<keyword evidence="3" id="KW-1185">Reference proteome</keyword>
<dbReference type="Proteomes" id="UP001431010">
    <property type="component" value="Chromosome"/>
</dbReference>
<evidence type="ECO:0000313" key="2">
    <source>
        <dbReference type="EMBL" id="UFZ02302.1"/>
    </source>
</evidence>
<dbReference type="InterPro" id="IPR036388">
    <property type="entry name" value="WH-like_DNA-bd_sf"/>
</dbReference>
<proteinExistence type="predicted"/>
<dbReference type="SUPFAM" id="SSF46894">
    <property type="entry name" value="C-terminal effector domain of the bipartite response regulators"/>
    <property type="match status" value="1"/>
</dbReference>
<feature type="domain" description="HTH luxR-type" evidence="1">
    <location>
        <begin position="335"/>
        <end position="392"/>
    </location>
</feature>
<sequence length="402" mass="43411">MMGMIVRVSGLTVQTRASGPGHRSEVTVQIEPYSQALDAIYQGFAEPEGVSAALESIRALVGAEGATLEVIDKAARRPVTFHGSGVTTAEGGDYLAHFAALNPRLSAALGQPGGGLSWDYQVMDERAMNRDPFYAEFLPRAGLRYFLSAALEQTPQRLVAFTLQRTPRQGHVGRAEIALMQRLTPHLQRAYGMRSRLVEVHGQDAATSALDLLKDGVALLGPKGEIVYLNDSLQAISAESGLFRIHPRGFQFGSSDLRSRYAAAFSAAMRAGGPADADIATDFLAPRPDGLPPCTISLRALRHQGLRSTAPGASVMMLVHDPLRHNTATRLLQDLHGLTSAEAHLACALSTGMTAVEYAGHRGVKVTTVYTHLKRTREKTGWRSVAELTRRVREVSIGLRTN</sequence>
<protein>
    <submittedName>
        <fullName evidence="2">LuxR family transcriptional regulator</fullName>
    </submittedName>
</protein>
<dbReference type="RefSeq" id="WP_231318092.1">
    <property type="nucleotide sequence ID" value="NZ_CP088156.1"/>
</dbReference>
<dbReference type="Gene3D" id="1.10.10.10">
    <property type="entry name" value="Winged helix-like DNA-binding domain superfamily/Winged helix DNA-binding domain"/>
    <property type="match status" value="1"/>
</dbReference>
<dbReference type="EMBL" id="CP088156">
    <property type="protein sequence ID" value="UFZ02302.1"/>
    <property type="molecule type" value="Genomic_DNA"/>
</dbReference>
<organism evidence="2 3">
    <name type="scientific">Bradyrhizobium ontarionense</name>
    <dbReference type="NCBI Taxonomy" id="2898149"/>
    <lineage>
        <taxon>Bacteria</taxon>
        <taxon>Pseudomonadati</taxon>
        <taxon>Pseudomonadota</taxon>
        <taxon>Alphaproteobacteria</taxon>
        <taxon>Hyphomicrobiales</taxon>
        <taxon>Nitrobacteraceae</taxon>
        <taxon>Bradyrhizobium</taxon>
    </lineage>
</organism>
<dbReference type="InterPro" id="IPR016032">
    <property type="entry name" value="Sig_transdc_resp-reg_C-effctor"/>
</dbReference>
<gene>
    <name evidence="2" type="ORF">LQG66_23765</name>
</gene>